<keyword evidence="2" id="KW-1185">Reference proteome</keyword>
<evidence type="ECO:0000313" key="1">
    <source>
        <dbReference type="EMBL" id="KAK9958787.1"/>
    </source>
</evidence>
<evidence type="ECO:0000313" key="2">
    <source>
        <dbReference type="Proteomes" id="UP001479290"/>
    </source>
</evidence>
<name>A0AAW1ZBF7_CULAL</name>
<dbReference type="Proteomes" id="UP001479290">
    <property type="component" value="Unassembled WGS sequence"/>
</dbReference>
<dbReference type="AlphaFoldDB" id="A0AAW1ZBF7"/>
<dbReference type="EMBL" id="JAWDJR010000018">
    <property type="protein sequence ID" value="KAK9958787.1"/>
    <property type="molecule type" value="Genomic_DNA"/>
</dbReference>
<proteinExistence type="predicted"/>
<protein>
    <submittedName>
        <fullName evidence="1">Uncharacterized protein</fullName>
    </submittedName>
</protein>
<comment type="caution">
    <text evidence="1">The sequence shown here is derived from an EMBL/GenBank/DDBJ whole genome shotgun (WGS) entry which is preliminary data.</text>
</comment>
<gene>
    <name evidence="1" type="ORF">ABG768_010888</name>
</gene>
<sequence>MANAPHHVCIPGEGDAGQPVHFTFSEEPADAAVTTTAYFQLCSYVIIPMIPSAIAKAYKGQYSCGACRAIRHTLNPPLCFMETAIENTSGGLEIETQISAQGLGSFVNRAYQEKKLSIVIAYFC</sequence>
<accession>A0AAW1ZBF7</accession>
<reference evidence="1 2" key="1">
    <citation type="submission" date="2024-05" db="EMBL/GenBank/DDBJ databases">
        <title>A high-quality chromosomal-level genome assembly of Topmouth culter (Culter alburnus).</title>
        <authorList>
            <person name="Zhao H."/>
        </authorList>
    </citation>
    <scope>NUCLEOTIDE SEQUENCE [LARGE SCALE GENOMIC DNA]</scope>
    <source>
        <strain evidence="1">CATC2023</strain>
        <tissue evidence="1">Muscle</tissue>
    </source>
</reference>
<organism evidence="1 2">
    <name type="scientific">Culter alburnus</name>
    <name type="common">Topmouth culter</name>
    <dbReference type="NCBI Taxonomy" id="194366"/>
    <lineage>
        <taxon>Eukaryota</taxon>
        <taxon>Metazoa</taxon>
        <taxon>Chordata</taxon>
        <taxon>Craniata</taxon>
        <taxon>Vertebrata</taxon>
        <taxon>Euteleostomi</taxon>
        <taxon>Actinopterygii</taxon>
        <taxon>Neopterygii</taxon>
        <taxon>Teleostei</taxon>
        <taxon>Ostariophysi</taxon>
        <taxon>Cypriniformes</taxon>
        <taxon>Xenocyprididae</taxon>
        <taxon>Xenocypridinae</taxon>
        <taxon>Culter</taxon>
    </lineage>
</organism>